<name>A0A5B8MPR1_9CHLO</name>
<feature type="compositionally biased region" description="Acidic residues" evidence="2">
    <location>
        <begin position="52"/>
        <end position="69"/>
    </location>
</feature>
<dbReference type="Proteomes" id="UP000316726">
    <property type="component" value="Chromosome 7"/>
</dbReference>
<dbReference type="Gene3D" id="1.25.40.10">
    <property type="entry name" value="Tetratricopeptide repeat domain"/>
    <property type="match status" value="3"/>
</dbReference>
<organism evidence="3 4">
    <name type="scientific">Chloropicon primus</name>
    <dbReference type="NCBI Taxonomy" id="1764295"/>
    <lineage>
        <taxon>Eukaryota</taxon>
        <taxon>Viridiplantae</taxon>
        <taxon>Chlorophyta</taxon>
        <taxon>Chloropicophyceae</taxon>
        <taxon>Chloropicales</taxon>
        <taxon>Chloropicaceae</taxon>
        <taxon>Chloropicon</taxon>
    </lineage>
</organism>
<dbReference type="SMART" id="SM00028">
    <property type="entry name" value="TPR"/>
    <property type="match status" value="7"/>
</dbReference>
<dbReference type="STRING" id="1764295.A0A5B8MPR1"/>
<feature type="compositionally biased region" description="Basic and acidic residues" evidence="2">
    <location>
        <begin position="84"/>
        <end position="98"/>
    </location>
</feature>
<dbReference type="Pfam" id="PF13374">
    <property type="entry name" value="TPR_10"/>
    <property type="match status" value="1"/>
</dbReference>
<dbReference type="PANTHER" id="PTHR23082:SF0">
    <property type="entry name" value="GENERAL TRANSCRIPTION FACTOR 3C POLYPEPTIDE 3"/>
    <property type="match status" value="1"/>
</dbReference>
<reference evidence="3 4" key="1">
    <citation type="submission" date="2018-07" db="EMBL/GenBank/DDBJ databases">
        <title>The complete nuclear genome of the prasinophyte Chloropicon primus (CCMP1205).</title>
        <authorList>
            <person name="Pombert J.-F."/>
            <person name="Otis C."/>
            <person name="Turmel M."/>
            <person name="Lemieux C."/>
        </authorList>
    </citation>
    <scope>NUCLEOTIDE SEQUENCE [LARGE SCALE GENOMIC DNA]</scope>
    <source>
        <strain evidence="3 4">CCMP1205</strain>
    </source>
</reference>
<dbReference type="Pfam" id="PF13181">
    <property type="entry name" value="TPR_8"/>
    <property type="match status" value="1"/>
</dbReference>
<dbReference type="GO" id="GO:0000127">
    <property type="term" value="C:transcription factor TFIIIC complex"/>
    <property type="evidence" value="ECO:0007669"/>
    <property type="project" value="TreeGrafter"/>
</dbReference>
<dbReference type="SUPFAM" id="SSF48452">
    <property type="entry name" value="TPR-like"/>
    <property type="match status" value="2"/>
</dbReference>
<keyword evidence="1" id="KW-0802">TPR repeat</keyword>
<proteinExistence type="predicted"/>
<dbReference type="AlphaFoldDB" id="A0A5B8MPR1"/>
<protein>
    <submittedName>
        <fullName evidence="3">Uncharacterized protein</fullName>
    </submittedName>
</protein>
<feature type="compositionally biased region" description="Acidic residues" evidence="2">
    <location>
        <begin position="32"/>
        <end position="43"/>
    </location>
</feature>
<feature type="region of interest" description="Disordered" evidence="2">
    <location>
        <begin position="144"/>
        <end position="166"/>
    </location>
</feature>
<feature type="region of interest" description="Disordered" evidence="2">
    <location>
        <begin position="1"/>
        <end position="111"/>
    </location>
</feature>
<feature type="region of interest" description="Disordered" evidence="2">
    <location>
        <begin position="614"/>
        <end position="635"/>
    </location>
</feature>
<feature type="compositionally biased region" description="Acidic residues" evidence="2">
    <location>
        <begin position="9"/>
        <end position="24"/>
    </location>
</feature>
<dbReference type="PROSITE" id="PS50005">
    <property type="entry name" value="TPR"/>
    <property type="match status" value="1"/>
</dbReference>
<dbReference type="InterPro" id="IPR039340">
    <property type="entry name" value="Tfc4/TFIIIC-102/Sfc4"/>
</dbReference>
<feature type="repeat" description="TPR" evidence="1">
    <location>
        <begin position="491"/>
        <end position="524"/>
    </location>
</feature>
<feature type="compositionally biased region" description="Basic and acidic residues" evidence="2">
    <location>
        <begin position="615"/>
        <end position="631"/>
    </location>
</feature>
<dbReference type="PANTHER" id="PTHR23082">
    <property type="entry name" value="TRANSCRIPTION INITIATION FACTOR IIIC TFIIIC , POLYPEPTIDE 3-RELATED"/>
    <property type="match status" value="1"/>
</dbReference>
<keyword evidence="4" id="KW-1185">Reference proteome</keyword>
<evidence type="ECO:0000256" key="1">
    <source>
        <dbReference type="PROSITE-ProRule" id="PRU00339"/>
    </source>
</evidence>
<accession>A0A5B8MPR1</accession>
<dbReference type="OrthoDB" id="9991317at2759"/>
<sequence length="925" mass="103299">MMESASEMDTSEAEAEYLSDEEDAEVSRSYDGSEEEEEEDSDALVEVGHDEQEVEIEDDDDDDDDDGDGEELRLDGEVDGGDGDALHSESEDGVRDSELSSMDEEEVDHAYQERYVMDAIDKEGNNSDDGEEGYEEAVEKAKRVLGSQGGPARVRGAGTEELSDGERDRLQGIYTGRGRKFNKRRKLGRPKHYKERNVSDAALQMQGEANMLYATGDYAKAADVLVEVVRIAPSLTDSYHTLGLVHEALGNAEKAMEFLMIAAHVQARDYPLWLTVADRCETLGNHVRAAYCLTKCIRYSPDEDINPELLFRRADAYANMGEKKKAMRDIKTLNEVLPPRPELNVLVELSALYDKIGNREMAVSILLDAVPQGSRSGSCPPELALSITNMYIKQGNYEEALTYAEDCLARDHASKSKPVVLQLHANAGIAALKLGDKAGSEKHFGALEEESGPDVAEAFVKVADSFYLSNDPRASLTFYKKLEGIKAFDQPALYSKMAECQQAIGEFEEAAVNFRKVMSRVPADTLDHLLVSLMLCDLLHKNGKEEDVVEVLEDLEKATPLKMEGNIVPMQKKLFEQYTKEGRYNLRYNRKERYVEIMSPLLLFLWDTAVTHQQHQQERRQQRENAKKGGDGAKVPRTRTSIKNAVLTEAQLFPSTIECCKQLVHVGDLEELEKLLNAAEPFFQKKSKGISKDRKTALRFLRCIVNLRGGRGKDAFDDIREVCAHAPASNVLWNVFFHIAQVAGVPLAQMPKLKHKSDKNNLQAMMANAHHSSLTDNLEDALRDYWNVLLVDNWNPVVLLCLAVHYLQKAVETEGASVETEYEKNYSILNAFYFLGGYAHREGYSPGAVYNTARAFHQIGLLHFAQELYNKVLKKIGEAKGGKTSGEDLSAIETSAAHNLVAIYEKTGAKELAQDIAKEHLENML</sequence>
<gene>
    <name evidence="3" type="ORF">A3770_07p49350</name>
</gene>
<evidence type="ECO:0000313" key="4">
    <source>
        <dbReference type="Proteomes" id="UP000316726"/>
    </source>
</evidence>
<evidence type="ECO:0000256" key="2">
    <source>
        <dbReference type="SAM" id="MobiDB-lite"/>
    </source>
</evidence>
<dbReference type="InterPro" id="IPR011990">
    <property type="entry name" value="TPR-like_helical_dom_sf"/>
</dbReference>
<dbReference type="InterPro" id="IPR019734">
    <property type="entry name" value="TPR_rpt"/>
</dbReference>
<dbReference type="GO" id="GO:0006383">
    <property type="term" value="P:transcription by RNA polymerase III"/>
    <property type="evidence" value="ECO:0007669"/>
    <property type="project" value="InterPro"/>
</dbReference>
<dbReference type="EMBL" id="CP031040">
    <property type="protein sequence ID" value="QDZ22417.1"/>
    <property type="molecule type" value="Genomic_DNA"/>
</dbReference>
<evidence type="ECO:0000313" key="3">
    <source>
        <dbReference type="EMBL" id="QDZ22417.1"/>
    </source>
</evidence>